<dbReference type="AlphaFoldDB" id="A0A842H9B3"/>
<evidence type="ECO:0000313" key="2">
    <source>
        <dbReference type="Proteomes" id="UP000546464"/>
    </source>
</evidence>
<dbReference type="RefSeq" id="WP_185673737.1">
    <property type="nucleotide sequence ID" value="NZ_JACHVB010000004.1"/>
</dbReference>
<evidence type="ECO:0000313" key="1">
    <source>
        <dbReference type="EMBL" id="MBC2592698.1"/>
    </source>
</evidence>
<keyword evidence="2" id="KW-1185">Reference proteome</keyword>
<evidence type="ECO:0008006" key="3">
    <source>
        <dbReference type="Google" id="ProtNLM"/>
    </source>
</evidence>
<reference evidence="1 2" key="1">
    <citation type="submission" date="2020-07" db="EMBL/GenBank/DDBJ databases">
        <authorList>
            <person name="Feng X."/>
        </authorList>
    </citation>
    <scope>NUCLEOTIDE SEQUENCE [LARGE SCALE GENOMIC DNA]</scope>
    <source>
        <strain evidence="1 2">JCM31066</strain>
    </source>
</reference>
<accession>A0A842H9B3</accession>
<sequence>MTIKQKIQTVELADGRRIEVRRLKWKATRAFLAQLGGVLSGLFKGIGADVTALEVTVAEMADRLPELIAGSDELIVSLVTGATALKAEEFGELDALEASEILAAAIAVNLDAELKNCWAAIGNTIAGLIPAQSLPTAVKGKTPTS</sequence>
<gene>
    <name evidence="1" type="ORF">H5P28_00330</name>
</gene>
<proteinExistence type="predicted"/>
<name>A0A842H9B3_9BACT</name>
<dbReference type="EMBL" id="JACHVB010000004">
    <property type="protein sequence ID" value="MBC2592698.1"/>
    <property type="molecule type" value="Genomic_DNA"/>
</dbReference>
<organism evidence="1 2">
    <name type="scientific">Ruficoccus amylovorans</name>
    <dbReference type="NCBI Taxonomy" id="1804625"/>
    <lineage>
        <taxon>Bacteria</taxon>
        <taxon>Pseudomonadati</taxon>
        <taxon>Verrucomicrobiota</taxon>
        <taxon>Opitutia</taxon>
        <taxon>Puniceicoccales</taxon>
        <taxon>Cerasicoccaceae</taxon>
        <taxon>Ruficoccus</taxon>
    </lineage>
</organism>
<dbReference type="Proteomes" id="UP000546464">
    <property type="component" value="Unassembled WGS sequence"/>
</dbReference>
<comment type="caution">
    <text evidence="1">The sequence shown here is derived from an EMBL/GenBank/DDBJ whole genome shotgun (WGS) entry which is preliminary data.</text>
</comment>
<protein>
    <recommendedName>
        <fullName evidence="3">Tail assembly chaperone</fullName>
    </recommendedName>
</protein>